<protein>
    <submittedName>
        <fullName evidence="2">Uncharacterized protein</fullName>
    </submittedName>
</protein>
<dbReference type="EMBL" id="LAZR01015622">
    <property type="protein sequence ID" value="KKM08116.1"/>
    <property type="molecule type" value="Genomic_DNA"/>
</dbReference>
<feature type="compositionally biased region" description="Basic and acidic residues" evidence="1">
    <location>
        <begin position="112"/>
        <end position="129"/>
    </location>
</feature>
<feature type="compositionally biased region" description="Polar residues" evidence="1">
    <location>
        <begin position="25"/>
        <end position="35"/>
    </location>
</feature>
<dbReference type="AlphaFoldDB" id="A0A0F9JRA1"/>
<comment type="caution">
    <text evidence="2">The sequence shown here is derived from an EMBL/GenBank/DDBJ whole genome shotgun (WGS) entry which is preliminary data.</text>
</comment>
<feature type="region of interest" description="Disordered" evidence="1">
    <location>
        <begin position="1"/>
        <end position="35"/>
    </location>
</feature>
<feature type="compositionally biased region" description="Polar residues" evidence="1">
    <location>
        <begin position="1"/>
        <end position="17"/>
    </location>
</feature>
<accession>A0A0F9JRA1</accession>
<reference evidence="2" key="1">
    <citation type="journal article" date="2015" name="Nature">
        <title>Complex archaea that bridge the gap between prokaryotes and eukaryotes.</title>
        <authorList>
            <person name="Spang A."/>
            <person name="Saw J.H."/>
            <person name="Jorgensen S.L."/>
            <person name="Zaremba-Niedzwiedzka K."/>
            <person name="Martijn J."/>
            <person name="Lind A.E."/>
            <person name="van Eijk R."/>
            <person name="Schleper C."/>
            <person name="Guy L."/>
            <person name="Ettema T.J."/>
        </authorList>
    </citation>
    <scope>NUCLEOTIDE SEQUENCE</scope>
</reference>
<evidence type="ECO:0000313" key="2">
    <source>
        <dbReference type="EMBL" id="KKM08116.1"/>
    </source>
</evidence>
<sequence>MPTIQDLASAQVQSGQPGLNPGAVDQSSPTVAGTPMQSLWSRRDFLVEAHRGWHERVNRVVQVANGEWYRVWPDLTREPLAPTVANIVELGITHIGTIGGSTVPSVKIPVPHVDKGPEGERGASKRERRVRELREQSNYPVLLANSWQDYAGSGSAIMGVWVNFEEEDTAKRNPYYMRFDPRHT</sequence>
<feature type="non-terminal residue" evidence="2">
    <location>
        <position position="184"/>
    </location>
</feature>
<proteinExistence type="predicted"/>
<feature type="region of interest" description="Disordered" evidence="1">
    <location>
        <begin position="109"/>
        <end position="129"/>
    </location>
</feature>
<gene>
    <name evidence="2" type="ORF">LCGC14_1727090</name>
</gene>
<organism evidence="2">
    <name type="scientific">marine sediment metagenome</name>
    <dbReference type="NCBI Taxonomy" id="412755"/>
    <lineage>
        <taxon>unclassified sequences</taxon>
        <taxon>metagenomes</taxon>
        <taxon>ecological metagenomes</taxon>
    </lineage>
</organism>
<evidence type="ECO:0000256" key="1">
    <source>
        <dbReference type="SAM" id="MobiDB-lite"/>
    </source>
</evidence>
<name>A0A0F9JRA1_9ZZZZ</name>